<dbReference type="PANTHER" id="PTHR47723">
    <property type="entry name" value="OS05G0353850 PROTEIN"/>
    <property type="match status" value="1"/>
</dbReference>
<dbReference type="Pfam" id="PF13456">
    <property type="entry name" value="RVT_3"/>
    <property type="match status" value="1"/>
</dbReference>
<dbReference type="InterPro" id="IPR036397">
    <property type="entry name" value="RNaseH_sf"/>
</dbReference>
<dbReference type="InterPro" id="IPR012337">
    <property type="entry name" value="RNaseH-like_sf"/>
</dbReference>
<dbReference type="GO" id="GO:0004523">
    <property type="term" value="F:RNA-DNA hybrid ribonuclease activity"/>
    <property type="evidence" value="ECO:0007669"/>
    <property type="project" value="InterPro"/>
</dbReference>
<dbReference type="PANTHER" id="PTHR47723:SF19">
    <property type="entry name" value="POLYNUCLEOTIDYL TRANSFERASE, RIBONUCLEASE H-LIKE SUPERFAMILY PROTEIN"/>
    <property type="match status" value="1"/>
</dbReference>
<protein>
    <recommendedName>
        <fullName evidence="1">RNase H type-1 domain-containing protein</fullName>
    </recommendedName>
</protein>
<evidence type="ECO:0000313" key="2">
    <source>
        <dbReference type="EMBL" id="KAK4278746.1"/>
    </source>
</evidence>
<sequence>MALNLYEELGRDSSVQWSQMSWWNSYIFNEDFHKPTDPTWIINRLWKRYCEYRELDQDTVISSAQTINRWESPPLGWAKLNVDGTVTSAQGKASCRGVVRDNRGLWISGFTQLLGNCEAYAAEEWALLLGLRLALEEGYKRVIVESDAKTLMDNVL</sequence>
<reference evidence="2" key="1">
    <citation type="submission" date="2023-10" db="EMBL/GenBank/DDBJ databases">
        <title>Chromosome-level genome of the transformable northern wattle, Acacia crassicarpa.</title>
        <authorList>
            <person name="Massaro I."/>
            <person name="Sinha N.R."/>
            <person name="Poethig S."/>
            <person name="Leichty A.R."/>
        </authorList>
    </citation>
    <scope>NUCLEOTIDE SEQUENCE</scope>
    <source>
        <strain evidence="2">Acra3RX</strain>
        <tissue evidence="2">Leaf</tissue>
    </source>
</reference>
<evidence type="ECO:0000259" key="1">
    <source>
        <dbReference type="Pfam" id="PF13456"/>
    </source>
</evidence>
<accession>A0AAE1MWX4</accession>
<dbReference type="Gene3D" id="3.30.420.10">
    <property type="entry name" value="Ribonuclease H-like superfamily/Ribonuclease H"/>
    <property type="match status" value="1"/>
</dbReference>
<comment type="caution">
    <text evidence="2">The sequence shown here is derived from an EMBL/GenBank/DDBJ whole genome shotgun (WGS) entry which is preliminary data.</text>
</comment>
<organism evidence="2 3">
    <name type="scientific">Acacia crassicarpa</name>
    <name type="common">northern wattle</name>
    <dbReference type="NCBI Taxonomy" id="499986"/>
    <lineage>
        <taxon>Eukaryota</taxon>
        <taxon>Viridiplantae</taxon>
        <taxon>Streptophyta</taxon>
        <taxon>Embryophyta</taxon>
        <taxon>Tracheophyta</taxon>
        <taxon>Spermatophyta</taxon>
        <taxon>Magnoliopsida</taxon>
        <taxon>eudicotyledons</taxon>
        <taxon>Gunneridae</taxon>
        <taxon>Pentapetalae</taxon>
        <taxon>rosids</taxon>
        <taxon>fabids</taxon>
        <taxon>Fabales</taxon>
        <taxon>Fabaceae</taxon>
        <taxon>Caesalpinioideae</taxon>
        <taxon>mimosoid clade</taxon>
        <taxon>Acacieae</taxon>
        <taxon>Acacia</taxon>
    </lineage>
</organism>
<proteinExistence type="predicted"/>
<dbReference type="InterPro" id="IPR044730">
    <property type="entry name" value="RNase_H-like_dom_plant"/>
</dbReference>
<dbReference type="SUPFAM" id="SSF53098">
    <property type="entry name" value="Ribonuclease H-like"/>
    <property type="match status" value="1"/>
</dbReference>
<dbReference type="InterPro" id="IPR002156">
    <property type="entry name" value="RNaseH_domain"/>
</dbReference>
<feature type="domain" description="RNase H type-1" evidence="1">
    <location>
        <begin position="81"/>
        <end position="155"/>
    </location>
</feature>
<dbReference type="AlphaFoldDB" id="A0AAE1MWX4"/>
<dbReference type="EMBL" id="JAWXYG010000003">
    <property type="protein sequence ID" value="KAK4278746.1"/>
    <property type="molecule type" value="Genomic_DNA"/>
</dbReference>
<dbReference type="GO" id="GO:0003676">
    <property type="term" value="F:nucleic acid binding"/>
    <property type="evidence" value="ECO:0007669"/>
    <property type="project" value="InterPro"/>
</dbReference>
<evidence type="ECO:0000313" key="3">
    <source>
        <dbReference type="Proteomes" id="UP001293593"/>
    </source>
</evidence>
<dbReference type="Proteomes" id="UP001293593">
    <property type="component" value="Unassembled WGS sequence"/>
</dbReference>
<name>A0AAE1MWX4_9FABA</name>
<gene>
    <name evidence="2" type="ORF">QN277_016548</name>
</gene>
<dbReference type="InterPro" id="IPR053151">
    <property type="entry name" value="RNase_H-like"/>
</dbReference>
<dbReference type="CDD" id="cd06222">
    <property type="entry name" value="RNase_H_like"/>
    <property type="match status" value="1"/>
</dbReference>
<keyword evidence="3" id="KW-1185">Reference proteome</keyword>